<organism evidence="3 4">
    <name type="scientific">Sphingomonas colocasiae</name>
    <dbReference type="NCBI Taxonomy" id="1848973"/>
    <lineage>
        <taxon>Bacteria</taxon>
        <taxon>Pseudomonadati</taxon>
        <taxon>Pseudomonadota</taxon>
        <taxon>Alphaproteobacteria</taxon>
        <taxon>Sphingomonadales</taxon>
        <taxon>Sphingomonadaceae</taxon>
        <taxon>Sphingomonas</taxon>
    </lineage>
</organism>
<keyword evidence="4" id="KW-1185">Reference proteome</keyword>
<feature type="region of interest" description="Disordered" evidence="1">
    <location>
        <begin position="1"/>
        <end position="51"/>
    </location>
</feature>
<name>A0ABS7Q1N6_9SPHN</name>
<dbReference type="Proteomes" id="UP000706039">
    <property type="component" value="Unassembled WGS sequence"/>
</dbReference>
<reference evidence="3 4" key="1">
    <citation type="submission" date="2021-08" db="EMBL/GenBank/DDBJ databases">
        <authorList>
            <person name="Tuo L."/>
        </authorList>
    </citation>
    <scope>NUCLEOTIDE SEQUENCE [LARGE SCALE GENOMIC DNA]</scope>
    <source>
        <strain evidence="3 4">JCM 31229</strain>
    </source>
</reference>
<gene>
    <name evidence="3" type="ORF">K7G82_27810</name>
</gene>
<evidence type="ECO:0000313" key="3">
    <source>
        <dbReference type="EMBL" id="MBY8826139.1"/>
    </source>
</evidence>
<evidence type="ECO:0000256" key="2">
    <source>
        <dbReference type="SAM" id="Phobius"/>
    </source>
</evidence>
<feature type="compositionally biased region" description="Basic residues" evidence="1">
    <location>
        <begin position="11"/>
        <end position="22"/>
    </location>
</feature>
<keyword evidence="2" id="KW-1133">Transmembrane helix</keyword>
<proteinExistence type="predicted"/>
<evidence type="ECO:0000313" key="4">
    <source>
        <dbReference type="Proteomes" id="UP000706039"/>
    </source>
</evidence>
<accession>A0ABS7Q1N6</accession>
<feature type="transmembrane region" description="Helical" evidence="2">
    <location>
        <begin position="52"/>
        <end position="70"/>
    </location>
</feature>
<keyword evidence="2" id="KW-0472">Membrane</keyword>
<dbReference type="EMBL" id="JAINVV010000014">
    <property type="protein sequence ID" value="MBY8826139.1"/>
    <property type="molecule type" value="Genomic_DNA"/>
</dbReference>
<protein>
    <submittedName>
        <fullName evidence="3">Uncharacterized protein</fullName>
    </submittedName>
</protein>
<evidence type="ECO:0000256" key="1">
    <source>
        <dbReference type="SAM" id="MobiDB-lite"/>
    </source>
</evidence>
<sequence length="79" mass="8247">MADDTPESKQAPKKRAAPKRTAKTAPAKRAPAKSKAETASKGEQRSSRWSNAGLGAAIGSAAIVAALLYVNRSTKKKPD</sequence>
<dbReference type="RefSeq" id="WP_222993489.1">
    <property type="nucleotide sequence ID" value="NZ_JAINVV010000014.1"/>
</dbReference>
<keyword evidence="2" id="KW-0812">Transmembrane</keyword>
<feature type="compositionally biased region" description="Basic and acidic residues" evidence="1">
    <location>
        <begin position="34"/>
        <end position="46"/>
    </location>
</feature>
<comment type="caution">
    <text evidence="3">The sequence shown here is derived from an EMBL/GenBank/DDBJ whole genome shotgun (WGS) entry which is preliminary data.</text>
</comment>